<dbReference type="Gene3D" id="2.60.120.330">
    <property type="entry name" value="B-lactam Antibiotic, Isopenicillin N Synthase, Chain"/>
    <property type="match status" value="1"/>
</dbReference>
<keyword evidence="5" id="KW-1185">Reference proteome</keyword>
<keyword evidence="2" id="KW-0479">Metal-binding</keyword>
<keyword evidence="2" id="KW-0560">Oxidoreductase</keyword>
<dbReference type="Pfam" id="PF03171">
    <property type="entry name" value="2OG-FeII_Oxy"/>
    <property type="match status" value="1"/>
</dbReference>
<dbReference type="GO" id="GO:0016491">
    <property type="term" value="F:oxidoreductase activity"/>
    <property type="evidence" value="ECO:0007669"/>
    <property type="project" value="UniProtKB-KW"/>
</dbReference>
<organism evidence="4 5">
    <name type="scientific">Zopfia rhizophila CBS 207.26</name>
    <dbReference type="NCBI Taxonomy" id="1314779"/>
    <lineage>
        <taxon>Eukaryota</taxon>
        <taxon>Fungi</taxon>
        <taxon>Dikarya</taxon>
        <taxon>Ascomycota</taxon>
        <taxon>Pezizomycotina</taxon>
        <taxon>Dothideomycetes</taxon>
        <taxon>Dothideomycetes incertae sedis</taxon>
        <taxon>Zopfiaceae</taxon>
        <taxon>Zopfia</taxon>
    </lineage>
</organism>
<feature type="domain" description="Fe2OG dioxygenase" evidence="3">
    <location>
        <begin position="184"/>
        <end position="287"/>
    </location>
</feature>
<accession>A0A6A6EXW7</accession>
<evidence type="ECO:0000256" key="1">
    <source>
        <dbReference type="ARBA" id="ARBA00008056"/>
    </source>
</evidence>
<dbReference type="Pfam" id="PF14226">
    <property type="entry name" value="DIOX_N"/>
    <property type="match status" value="1"/>
</dbReference>
<dbReference type="InterPro" id="IPR026992">
    <property type="entry name" value="DIOX_N"/>
</dbReference>
<dbReference type="AlphaFoldDB" id="A0A6A6EXW7"/>
<dbReference type="GO" id="GO:0046872">
    <property type="term" value="F:metal ion binding"/>
    <property type="evidence" value="ECO:0007669"/>
    <property type="project" value="UniProtKB-KW"/>
</dbReference>
<reference evidence="4" key="1">
    <citation type="journal article" date="2020" name="Stud. Mycol.">
        <title>101 Dothideomycetes genomes: a test case for predicting lifestyles and emergence of pathogens.</title>
        <authorList>
            <person name="Haridas S."/>
            <person name="Albert R."/>
            <person name="Binder M."/>
            <person name="Bloem J."/>
            <person name="Labutti K."/>
            <person name="Salamov A."/>
            <person name="Andreopoulos B."/>
            <person name="Baker S."/>
            <person name="Barry K."/>
            <person name="Bills G."/>
            <person name="Bluhm B."/>
            <person name="Cannon C."/>
            <person name="Castanera R."/>
            <person name="Culley D."/>
            <person name="Daum C."/>
            <person name="Ezra D."/>
            <person name="Gonzalez J."/>
            <person name="Henrissat B."/>
            <person name="Kuo A."/>
            <person name="Liang C."/>
            <person name="Lipzen A."/>
            <person name="Lutzoni F."/>
            <person name="Magnuson J."/>
            <person name="Mondo S."/>
            <person name="Nolan M."/>
            <person name="Ohm R."/>
            <person name="Pangilinan J."/>
            <person name="Park H.-J."/>
            <person name="Ramirez L."/>
            <person name="Alfaro M."/>
            <person name="Sun H."/>
            <person name="Tritt A."/>
            <person name="Yoshinaga Y."/>
            <person name="Zwiers L.-H."/>
            <person name="Turgeon B."/>
            <person name="Goodwin S."/>
            <person name="Spatafora J."/>
            <person name="Crous P."/>
            <person name="Grigoriev I."/>
        </authorList>
    </citation>
    <scope>NUCLEOTIDE SEQUENCE</scope>
    <source>
        <strain evidence="4">CBS 207.26</strain>
    </source>
</reference>
<protein>
    <submittedName>
        <fullName evidence="4">Clavaminate synthase-like protein</fullName>
    </submittedName>
</protein>
<evidence type="ECO:0000313" key="5">
    <source>
        <dbReference type="Proteomes" id="UP000800200"/>
    </source>
</evidence>
<comment type="similarity">
    <text evidence="1 2">Belongs to the iron/ascorbate-dependent oxidoreductase family.</text>
</comment>
<evidence type="ECO:0000259" key="3">
    <source>
        <dbReference type="PROSITE" id="PS51471"/>
    </source>
</evidence>
<proteinExistence type="inferred from homology"/>
<dbReference type="SUPFAM" id="SSF51197">
    <property type="entry name" value="Clavaminate synthase-like"/>
    <property type="match status" value="1"/>
</dbReference>
<dbReference type="InterPro" id="IPR044861">
    <property type="entry name" value="IPNS-like_FE2OG_OXY"/>
</dbReference>
<keyword evidence="2" id="KW-0408">Iron</keyword>
<evidence type="ECO:0000313" key="4">
    <source>
        <dbReference type="EMBL" id="KAF2195882.1"/>
    </source>
</evidence>
<name>A0A6A6EXW7_9PEZI</name>
<dbReference type="PANTHER" id="PTHR47990">
    <property type="entry name" value="2-OXOGLUTARATE (2OG) AND FE(II)-DEPENDENT OXYGENASE SUPERFAMILY PROTEIN-RELATED"/>
    <property type="match status" value="1"/>
</dbReference>
<dbReference type="Proteomes" id="UP000800200">
    <property type="component" value="Unassembled WGS sequence"/>
</dbReference>
<dbReference type="InterPro" id="IPR005123">
    <property type="entry name" value="Oxoglu/Fe-dep_dioxygenase_dom"/>
</dbReference>
<dbReference type="InterPro" id="IPR050231">
    <property type="entry name" value="Iron_ascorbate_oxido_reductase"/>
</dbReference>
<sequence length="365" mass="40624">MAISTELPQTVNWQGKKVPVYPMQTIDFSRLLSHEPAEVEKLVRCCQTEGYFYLDLQGIDGRRMLDDQQETLRLMHRFFGSPLEVKNEYGLISPHLGYEPVGSRTGVLEDTKDGYEMIKVSRDEIQRDSPHIPRNIKNSPDIKVLENAIAGSNIITKAILSALSTGLGLTGAARFENSHRNHRPSTSTLAMMHYIPSDPVSDKNIGHQKHTDISSLTLLFSEQWGLQIRPPGAREFGFVAPKDGTAIVNVGDSLRFASGHTMQSCIHRVVPLDPTEHRYSIAYFLRAEDDTMFTDSEGRYITAGQWHDEKFFAFIAAPEVQAQAPSSMLLGGMKEEETIVTEAPKEAPSSAVAVDGMKKTAVDVY</sequence>
<dbReference type="PROSITE" id="PS51471">
    <property type="entry name" value="FE2OG_OXY"/>
    <property type="match status" value="1"/>
</dbReference>
<dbReference type="GO" id="GO:0044283">
    <property type="term" value="P:small molecule biosynthetic process"/>
    <property type="evidence" value="ECO:0007669"/>
    <property type="project" value="UniProtKB-ARBA"/>
</dbReference>
<dbReference type="OrthoDB" id="288590at2759"/>
<dbReference type="FunFam" id="2.60.120.330:FF:000152">
    <property type="entry name" value="Oxidoreductase, 2OG-Fe(II) oxygenase family, putative"/>
    <property type="match status" value="1"/>
</dbReference>
<dbReference type="InterPro" id="IPR027443">
    <property type="entry name" value="IPNS-like_sf"/>
</dbReference>
<dbReference type="EMBL" id="ML994610">
    <property type="protein sequence ID" value="KAF2195882.1"/>
    <property type="molecule type" value="Genomic_DNA"/>
</dbReference>
<evidence type="ECO:0000256" key="2">
    <source>
        <dbReference type="RuleBase" id="RU003682"/>
    </source>
</evidence>
<gene>
    <name evidence="4" type="ORF">K469DRAFT_682118</name>
</gene>